<dbReference type="Pfam" id="PF00672">
    <property type="entry name" value="HAMP"/>
    <property type="match status" value="1"/>
</dbReference>
<dbReference type="InterPro" id="IPR050428">
    <property type="entry name" value="TCS_sensor_his_kinase"/>
</dbReference>
<sequence>MGGKDPGETGEGVGSLRPLPLSVQARLTLATAVLSLIVCTAIGIALDLLIRDRLRQDVFADTQRATTEWIGSMTATPSPPVTTSEVDLLQLVDAHGHVVVASRAASGRPPISTLRPASDDRIQHGVACADGECVMFTATRPSPQEERLLWGGAAHVVYAGLVEPPLLGTRRLELLLASGVLAVSALLTWIAAFLIGRTLRPVEAMRARMAEITVTDLSKRVPEPPGDDAVAQLARTANKTLGRLEEAVEQQRNFSSMVSHELRTPLTGLRARLEEALTYPDVDPRAALRDALSTADRFQAIIEEMLSLARVRTAAPGHREPVRLGTLVGEEVASRRAGLLIRVDAEEDVEVLGNRVQLGEVLTNLLVNAQRHARTVVEVRVERRDGQAVVSVRDDGAGVAPADRERVFEPFVRLAEGRRRDPEGSGLGLAISRAIARAHQGDLGIEDSPQGPRFVLRLPLPPRPPT</sequence>
<evidence type="ECO:0000256" key="1">
    <source>
        <dbReference type="ARBA" id="ARBA00000085"/>
    </source>
</evidence>
<feature type="domain" description="Histidine kinase" evidence="13">
    <location>
        <begin position="257"/>
        <end position="462"/>
    </location>
</feature>
<evidence type="ECO:0000256" key="8">
    <source>
        <dbReference type="ARBA" id="ARBA00022989"/>
    </source>
</evidence>
<dbReference type="SMART" id="SM00388">
    <property type="entry name" value="HisKA"/>
    <property type="match status" value="1"/>
</dbReference>
<dbReference type="Gene3D" id="6.10.340.10">
    <property type="match status" value="1"/>
</dbReference>
<evidence type="ECO:0000256" key="10">
    <source>
        <dbReference type="ARBA" id="ARBA00023136"/>
    </source>
</evidence>
<dbReference type="Gene3D" id="3.30.565.10">
    <property type="entry name" value="Histidine kinase-like ATPase, C-terminal domain"/>
    <property type="match status" value="1"/>
</dbReference>
<dbReference type="Pfam" id="PF00512">
    <property type="entry name" value="HisKA"/>
    <property type="match status" value="1"/>
</dbReference>
<evidence type="ECO:0000256" key="4">
    <source>
        <dbReference type="ARBA" id="ARBA00022553"/>
    </source>
</evidence>
<dbReference type="SMART" id="SM00304">
    <property type="entry name" value="HAMP"/>
    <property type="match status" value="1"/>
</dbReference>
<keyword evidence="6 12" id="KW-0812">Transmembrane</keyword>
<evidence type="ECO:0000259" key="14">
    <source>
        <dbReference type="PROSITE" id="PS50885"/>
    </source>
</evidence>
<accession>A0ABV5IJX3</accession>
<evidence type="ECO:0000256" key="6">
    <source>
        <dbReference type="ARBA" id="ARBA00022692"/>
    </source>
</evidence>
<dbReference type="EMBL" id="JBHMEI010000020">
    <property type="protein sequence ID" value="MFB9204829.1"/>
    <property type="molecule type" value="Genomic_DNA"/>
</dbReference>
<reference evidence="15 16" key="1">
    <citation type="submission" date="2024-09" db="EMBL/GenBank/DDBJ databases">
        <authorList>
            <person name="Sun Q."/>
            <person name="Mori K."/>
        </authorList>
    </citation>
    <scope>NUCLEOTIDE SEQUENCE [LARGE SCALE GENOMIC DNA]</scope>
    <source>
        <strain evidence="15 16">CCM 3426</strain>
    </source>
</reference>
<dbReference type="Pfam" id="PF02518">
    <property type="entry name" value="HATPase_c"/>
    <property type="match status" value="1"/>
</dbReference>
<dbReference type="InterPro" id="IPR003661">
    <property type="entry name" value="HisK_dim/P_dom"/>
</dbReference>
<proteinExistence type="predicted"/>
<feature type="domain" description="HAMP" evidence="14">
    <location>
        <begin position="196"/>
        <end position="249"/>
    </location>
</feature>
<feature type="transmembrane region" description="Helical" evidence="12">
    <location>
        <begin position="174"/>
        <end position="196"/>
    </location>
</feature>
<dbReference type="InterPro" id="IPR003594">
    <property type="entry name" value="HATPase_dom"/>
</dbReference>
<dbReference type="Gene3D" id="1.10.287.130">
    <property type="match status" value="1"/>
</dbReference>
<evidence type="ECO:0000256" key="12">
    <source>
        <dbReference type="SAM" id="Phobius"/>
    </source>
</evidence>
<organism evidence="15 16">
    <name type="scientific">Nonomuraea spiralis</name>
    <dbReference type="NCBI Taxonomy" id="46182"/>
    <lineage>
        <taxon>Bacteria</taxon>
        <taxon>Bacillati</taxon>
        <taxon>Actinomycetota</taxon>
        <taxon>Actinomycetes</taxon>
        <taxon>Streptosporangiales</taxon>
        <taxon>Streptosporangiaceae</taxon>
        <taxon>Nonomuraea</taxon>
    </lineage>
</organism>
<dbReference type="PROSITE" id="PS50885">
    <property type="entry name" value="HAMP"/>
    <property type="match status" value="1"/>
</dbReference>
<evidence type="ECO:0000256" key="7">
    <source>
        <dbReference type="ARBA" id="ARBA00022777"/>
    </source>
</evidence>
<dbReference type="InterPro" id="IPR005467">
    <property type="entry name" value="His_kinase_dom"/>
</dbReference>
<gene>
    <name evidence="15" type="ORF">ACFFV7_26790</name>
</gene>
<feature type="region of interest" description="Disordered" evidence="11">
    <location>
        <begin position="442"/>
        <end position="466"/>
    </location>
</feature>
<dbReference type="PROSITE" id="PS50109">
    <property type="entry name" value="HIS_KIN"/>
    <property type="match status" value="1"/>
</dbReference>
<dbReference type="InterPro" id="IPR036097">
    <property type="entry name" value="HisK_dim/P_sf"/>
</dbReference>
<evidence type="ECO:0000256" key="9">
    <source>
        <dbReference type="ARBA" id="ARBA00023012"/>
    </source>
</evidence>
<feature type="transmembrane region" description="Helical" evidence="12">
    <location>
        <begin position="27"/>
        <end position="50"/>
    </location>
</feature>
<evidence type="ECO:0000256" key="2">
    <source>
        <dbReference type="ARBA" id="ARBA00004236"/>
    </source>
</evidence>
<comment type="caution">
    <text evidence="15">The sequence shown here is derived from an EMBL/GenBank/DDBJ whole genome shotgun (WGS) entry which is preliminary data.</text>
</comment>
<evidence type="ECO:0000259" key="13">
    <source>
        <dbReference type="PROSITE" id="PS50109"/>
    </source>
</evidence>
<evidence type="ECO:0000256" key="11">
    <source>
        <dbReference type="SAM" id="MobiDB-lite"/>
    </source>
</evidence>
<dbReference type="SMART" id="SM00387">
    <property type="entry name" value="HATPase_c"/>
    <property type="match status" value="1"/>
</dbReference>
<comment type="subcellular location">
    <subcellularLocation>
        <location evidence="2">Cell membrane</location>
    </subcellularLocation>
</comment>
<keyword evidence="7 15" id="KW-0418">Kinase</keyword>
<dbReference type="SUPFAM" id="SSF55874">
    <property type="entry name" value="ATPase domain of HSP90 chaperone/DNA topoisomerase II/histidine kinase"/>
    <property type="match status" value="1"/>
</dbReference>
<evidence type="ECO:0000313" key="15">
    <source>
        <dbReference type="EMBL" id="MFB9204829.1"/>
    </source>
</evidence>
<dbReference type="Proteomes" id="UP001589647">
    <property type="component" value="Unassembled WGS sequence"/>
</dbReference>
<dbReference type="CDD" id="cd00082">
    <property type="entry name" value="HisKA"/>
    <property type="match status" value="1"/>
</dbReference>
<dbReference type="EC" id="2.7.13.3" evidence="3"/>
<dbReference type="RefSeq" id="WP_189650355.1">
    <property type="nucleotide sequence ID" value="NZ_BMRC01000013.1"/>
</dbReference>
<keyword evidence="5" id="KW-0808">Transferase</keyword>
<dbReference type="PANTHER" id="PTHR45436:SF5">
    <property type="entry name" value="SENSOR HISTIDINE KINASE TRCS"/>
    <property type="match status" value="1"/>
</dbReference>
<keyword evidence="10 12" id="KW-0472">Membrane</keyword>
<protein>
    <recommendedName>
        <fullName evidence="3">histidine kinase</fullName>
        <ecNumber evidence="3">2.7.13.3</ecNumber>
    </recommendedName>
</protein>
<evidence type="ECO:0000256" key="3">
    <source>
        <dbReference type="ARBA" id="ARBA00012438"/>
    </source>
</evidence>
<dbReference type="GO" id="GO:0016301">
    <property type="term" value="F:kinase activity"/>
    <property type="evidence" value="ECO:0007669"/>
    <property type="project" value="UniProtKB-KW"/>
</dbReference>
<dbReference type="PRINTS" id="PR00344">
    <property type="entry name" value="BCTRLSENSOR"/>
</dbReference>
<dbReference type="PANTHER" id="PTHR45436">
    <property type="entry name" value="SENSOR HISTIDINE KINASE YKOH"/>
    <property type="match status" value="1"/>
</dbReference>
<keyword evidence="9" id="KW-0902">Two-component regulatory system</keyword>
<dbReference type="InterPro" id="IPR003660">
    <property type="entry name" value="HAMP_dom"/>
</dbReference>
<dbReference type="InterPro" id="IPR036890">
    <property type="entry name" value="HATPase_C_sf"/>
</dbReference>
<dbReference type="InterPro" id="IPR004358">
    <property type="entry name" value="Sig_transdc_His_kin-like_C"/>
</dbReference>
<dbReference type="SUPFAM" id="SSF47384">
    <property type="entry name" value="Homodimeric domain of signal transducing histidine kinase"/>
    <property type="match status" value="1"/>
</dbReference>
<evidence type="ECO:0000256" key="5">
    <source>
        <dbReference type="ARBA" id="ARBA00022679"/>
    </source>
</evidence>
<keyword evidence="16" id="KW-1185">Reference proteome</keyword>
<keyword evidence="4" id="KW-0597">Phosphoprotein</keyword>
<evidence type="ECO:0000313" key="16">
    <source>
        <dbReference type="Proteomes" id="UP001589647"/>
    </source>
</evidence>
<comment type="catalytic activity">
    <reaction evidence="1">
        <text>ATP + protein L-histidine = ADP + protein N-phospho-L-histidine.</text>
        <dbReference type="EC" id="2.7.13.3"/>
    </reaction>
</comment>
<name>A0ABV5IJX3_9ACTN</name>
<keyword evidence="8 12" id="KW-1133">Transmembrane helix</keyword>